<keyword evidence="1" id="KW-0812">Transmembrane</keyword>
<dbReference type="AlphaFoldDB" id="A0A8X8YPF0"/>
<comment type="caution">
    <text evidence="2">The sequence shown here is derived from an EMBL/GenBank/DDBJ whole genome shotgun (WGS) entry which is preliminary data.</text>
</comment>
<evidence type="ECO:0000313" key="3">
    <source>
        <dbReference type="Proteomes" id="UP000298416"/>
    </source>
</evidence>
<protein>
    <recommendedName>
        <fullName evidence="4">Apple domain-containing protein</fullName>
    </recommendedName>
</protein>
<keyword evidence="3" id="KW-1185">Reference proteome</keyword>
<keyword evidence="1" id="KW-1133">Transmembrane helix</keyword>
<organism evidence="2">
    <name type="scientific">Salvia splendens</name>
    <name type="common">Scarlet sage</name>
    <dbReference type="NCBI Taxonomy" id="180675"/>
    <lineage>
        <taxon>Eukaryota</taxon>
        <taxon>Viridiplantae</taxon>
        <taxon>Streptophyta</taxon>
        <taxon>Embryophyta</taxon>
        <taxon>Tracheophyta</taxon>
        <taxon>Spermatophyta</taxon>
        <taxon>Magnoliopsida</taxon>
        <taxon>eudicotyledons</taxon>
        <taxon>Gunneridae</taxon>
        <taxon>Pentapetalae</taxon>
        <taxon>asterids</taxon>
        <taxon>lamiids</taxon>
        <taxon>Lamiales</taxon>
        <taxon>Lamiaceae</taxon>
        <taxon>Nepetoideae</taxon>
        <taxon>Mentheae</taxon>
        <taxon>Salviinae</taxon>
        <taxon>Salvia</taxon>
        <taxon>Salvia subgen. Calosphace</taxon>
        <taxon>core Calosphace</taxon>
    </lineage>
</organism>
<name>A0A8X8YPF0_SALSN</name>
<reference evidence="2" key="1">
    <citation type="submission" date="2018-01" db="EMBL/GenBank/DDBJ databases">
        <authorList>
            <person name="Mao J.F."/>
        </authorList>
    </citation>
    <scope>NUCLEOTIDE SEQUENCE</scope>
    <source>
        <strain evidence="2">Huo1</strain>
        <tissue evidence="2">Leaf</tissue>
    </source>
</reference>
<evidence type="ECO:0008006" key="4">
    <source>
        <dbReference type="Google" id="ProtNLM"/>
    </source>
</evidence>
<feature type="transmembrane region" description="Helical" evidence="1">
    <location>
        <begin position="159"/>
        <end position="184"/>
    </location>
</feature>
<dbReference type="EMBL" id="PNBA02000002">
    <property type="protein sequence ID" value="KAG6433715.1"/>
    <property type="molecule type" value="Genomic_DNA"/>
</dbReference>
<sequence>MYHYSEETGKFEASYQALNFTCDLPLACKSYDICLLSGSCSCIRLVGDVCNEAGACGAGESEMVEIKDVVNVLTSESYKDRIGKRECSRFCNEDCACVAAQYVEDEGEDEVGSLGRCFLYGIARGIRKVDRENERAAYIVKVGRGLKDSHGQNFGLKKWVIIVVVVVDVFIILIILGGVGYYFLWKKKRNLAAREQAS</sequence>
<keyword evidence="1" id="KW-0472">Membrane</keyword>
<accession>A0A8X8YPF0</accession>
<gene>
    <name evidence="2" type="ORF">SASPL_105330</name>
</gene>
<proteinExistence type="predicted"/>
<evidence type="ECO:0000256" key="1">
    <source>
        <dbReference type="SAM" id="Phobius"/>
    </source>
</evidence>
<reference evidence="2" key="2">
    <citation type="submission" date="2020-08" db="EMBL/GenBank/DDBJ databases">
        <title>Plant Genome Project.</title>
        <authorList>
            <person name="Zhang R.-G."/>
        </authorList>
    </citation>
    <scope>NUCLEOTIDE SEQUENCE</scope>
    <source>
        <strain evidence="2">Huo1</strain>
        <tissue evidence="2">Leaf</tissue>
    </source>
</reference>
<dbReference type="Proteomes" id="UP000298416">
    <property type="component" value="Unassembled WGS sequence"/>
</dbReference>
<evidence type="ECO:0000313" key="2">
    <source>
        <dbReference type="EMBL" id="KAG6433715.1"/>
    </source>
</evidence>